<accession>A0ABZ3FCT5</accession>
<protein>
    <submittedName>
        <fullName evidence="2">Uncharacterized protein</fullName>
    </submittedName>
</protein>
<keyword evidence="1" id="KW-0812">Transmembrane</keyword>
<dbReference type="EMBL" id="CP154622">
    <property type="protein sequence ID" value="XAM41625.1"/>
    <property type="molecule type" value="Genomic_DNA"/>
</dbReference>
<dbReference type="RefSeq" id="WP_206923418.1">
    <property type="nucleotide sequence ID" value="NZ_CP154622.1"/>
</dbReference>
<organism evidence="2 3">
    <name type="scientific">Terrisporobacter petrolearius</name>
    <dbReference type="NCBI Taxonomy" id="1460447"/>
    <lineage>
        <taxon>Bacteria</taxon>
        <taxon>Bacillati</taxon>
        <taxon>Bacillota</taxon>
        <taxon>Clostridia</taxon>
        <taxon>Peptostreptococcales</taxon>
        <taxon>Peptostreptococcaceae</taxon>
        <taxon>Terrisporobacter</taxon>
    </lineage>
</organism>
<gene>
    <name evidence="2" type="ORF">TPELB_19380</name>
</gene>
<sequence>MKKFHFLIPIILILSIIGSFVGMVYNLKFKHDKLQGISQNQLPLYEANHMVVDEDRNYYIGDGLYNNNIQIFDSKGNYVSTISFTGRSCNFSVDKNKLIAISLGSSKVGYETTSIEYIIDLDRMKIIEENKIDRDKAEDLFVKYGQLTDKTYKTRDEIYELKRNFILYNKINIINGDTTKTLMLKNMPIFPLPTPVYLGAIVLLFWSLCLYINIVLHFDKIKEKINSYKNIRCK</sequence>
<evidence type="ECO:0000256" key="1">
    <source>
        <dbReference type="SAM" id="Phobius"/>
    </source>
</evidence>
<keyword evidence="1" id="KW-1133">Transmembrane helix</keyword>
<keyword evidence="1" id="KW-0472">Membrane</keyword>
<keyword evidence="3" id="KW-1185">Reference proteome</keyword>
<feature type="transmembrane region" description="Helical" evidence="1">
    <location>
        <begin position="6"/>
        <end position="27"/>
    </location>
</feature>
<name>A0ABZ3FCT5_9FIRM</name>
<dbReference type="Proteomes" id="UP001477947">
    <property type="component" value="Chromosome"/>
</dbReference>
<reference evidence="2 3" key="1">
    <citation type="submission" date="2024-04" db="EMBL/GenBank/DDBJ databases">
        <title>Isolation and characterization of novel acetogenic strains of the genera Terrisporobacter and Acetoanaerobium.</title>
        <authorList>
            <person name="Boeer T."/>
            <person name="Schueler M.A."/>
            <person name="Lueschen A."/>
            <person name="Eysell L."/>
            <person name="Droege J."/>
            <person name="Heinemann M."/>
            <person name="Engelhardt L."/>
            <person name="Basen M."/>
            <person name="Daniel R."/>
        </authorList>
    </citation>
    <scope>NUCLEOTIDE SEQUENCE [LARGE SCALE GENOMIC DNA]</scope>
    <source>
        <strain evidence="2 3">ELB</strain>
    </source>
</reference>
<proteinExistence type="predicted"/>
<feature type="transmembrane region" description="Helical" evidence="1">
    <location>
        <begin position="196"/>
        <end position="218"/>
    </location>
</feature>
<evidence type="ECO:0000313" key="3">
    <source>
        <dbReference type="Proteomes" id="UP001477947"/>
    </source>
</evidence>
<evidence type="ECO:0000313" key="2">
    <source>
        <dbReference type="EMBL" id="XAM41625.1"/>
    </source>
</evidence>